<dbReference type="HOGENOM" id="CLU_1669656_0_0_1"/>
<gene>
    <name evidence="2" type="ORF">K443DRAFT_122076</name>
</gene>
<organism evidence="2 3">
    <name type="scientific">Laccaria amethystina LaAM-08-1</name>
    <dbReference type="NCBI Taxonomy" id="1095629"/>
    <lineage>
        <taxon>Eukaryota</taxon>
        <taxon>Fungi</taxon>
        <taxon>Dikarya</taxon>
        <taxon>Basidiomycota</taxon>
        <taxon>Agaricomycotina</taxon>
        <taxon>Agaricomycetes</taxon>
        <taxon>Agaricomycetidae</taxon>
        <taxon>Agaricales</taxon>
        <taxon>Agaricineae</taxon>
        <taxon>Hydnangiaceae</taxon>
        <taxon>Laccaria</taxon>
    </lineage>
</organism>
<evidence type="ECO:0000313" key="3">
    <source>
        <dbReference type="Proteomes" id="UP000054477"/>
    </source>
</evidence>
<protein>
    <submittedName>
        <fullName evidence="2">Uncharacterized protein</fullName>
    </submittedName>
</protein>
<dbReference type="Proteomes" id="UP000054477">
    <property type="component" value="Unassembled WGS sequence"/>
</dbReference>
<accession>A0A0C9XWT7</accession>
<keyword evidence="3" id="KW-1185">Reference proteome</keyword>
<evidence type="ECO:0000313" key="2">
    <source>
        <dbReference type="EMBL" id="KIK02097.1"/>
    </source>
</evidence>
<dbReference type="AlphaFoldDB" id="A0A0C9XWT7"/>
<feature type="region of interest" description="Disordered" evidence="1">
    <location>
        <begin position="51"/>
        <end position="74"/>
    </location>
</feature>
<evidence type="ECO:0000256" key="1">
    <source>
        <dbReference type="SAM" id="MobiDB-lite"/>
    </source>
</evidence>
<dbReference type="EMBL" id="KN838597">
    <property type="protein sequence ID" value="KIK02097.1"/>
    <property type="molecule type" value="Genomic_DNA"/>
</dbReference>
<name>A0A0C9XWT7_9AGAR</name>
<reference evidence="3" key="2">
    <citation type="submission" date="2015-01" db="EMBL/GenBank/DDBJ databases">
        <title>Evolutionary Origins and Diversification of the Mycorrhizal Mutualists.</title>
        <authorList>
            <consortium name="DOE Joint Genome Institute"/>
            <consortium name="Mycorrhizal Genomics Consortium"/>
            <person name="Kohler A."/>
            <person name="Kuo A."/>
            <person name="Nagy L.G."/>
            <person name="Floudas D."/>
            <person name="Copeland A."/>
            <person name="Barry K.W."/>
            <person name="Cichocki N."/>
            <person name="Veneault-Fourrey C."/>
            <person name="LaButti K."/>
            <person name="Lindquist E.A."/>
            <person name="Lipzen A."/>
            <person name="Lundell T."/>
            <person name="Morin E."/>
            <person name="Murat C."/>
            <person name="Riley R."/>
            <person name="Ohm R."/>
            <person name="Sun H."/>
            <person name="Tunlid A."/>
            <person name="Henrissat B."/>
            <person name="Grigoriev I.V."/>
            <person name="Hibbett D.S."/>
            <person name="Martin F."/>
        </authorList>
    </citation>
    <scope>NUCLEOTIDE SEQUENCE [LARGE SCALE GENOMIC DNA]</scope>
    <source>
        <strain evidence="3">LaAM-08-1</strain>
    </source>
</reference>
<reference evidence="2 3" key="1">
    <citation type="submission" date="2014-04" db="EMBL/GenBank/DDBJ databases">
        <authorList>
            <consortium name="DOE Joint Genome Institute"/>
            <person name="Kuo A."/>
            <person name="Kohler A."/>
            <person name="Nagy L.G."/>
            <person name="Floudas D."/>
            <person name="Copeland A."/>
            <person name="Barry K.W."/>
            <person name="Cichocki N."/>
            <person name="Veneault-Fourrey C."/>
            <person name="LaButti K."/>
            <person name="Lindquist E.A."/>
            <person name="Lipzen A."/>
            <person name="Lundell T."/>
            <person name="Morin E."/>
            <person name="Murat C."/>
            <person name="Sun H."/>
            <person name="Tunlid A."/>
            <person name="Henrissat B."/>
            <person name="Grigoriev I.V."/>
            <person name="Hibbett D.S."/>
            <person name="Martin F."/>
            <person name="Nordberg H.P."/>
            <person name="Cantor M.N."/>
            <person name="Hua S.X."/>
        </authorList>
    </citation>
    <scope>NUCLEOTIDE SEQUENCE [LARGE SCALE GENOMIC DNA]</scope>
    <source>
        <strain evidence="2 3">LaAM-08-1</strain>
    </source>
</reference>
<sequence>MSGDVTMATIMSPSTALDNPTAGNTSMPVAPALASVLDATIITMVTADTASVTSDPPQSMEPHMQDPPDAGYEDQEMEDVAPLPVQSDGAMKCKRATDAGDAPLDAAVALAQTVNAQNYILTAIGQVVPQQQQQQEDIPGLLARARDKQQVMEEEDGI</sequence>
<proteinExistence type="predicted"/>